<name>A0A812AY32_ACAPH</name>
<feature type="transmembrane region" description="Helical" evidence="12">
    <location>
        <begin position="378"/>
        <end position="396"/>
    </location>
</feature>
<dbReference type="GO" id="GO:0009887">
    <property type="term" value="P:animal organ morphogenesis"/>
    <property type="evidence" value="ECO:0007669"/>
    <property type="project" value="TreeGrafter"/>
</dbReference>
<comment type="caution">
    <text evidence="10">Lacks conserved residue(s) required for the propagation of feature annotation.</text>
</comment>
<feature type="transmembrane region" description="Helical" evidence="12">
    <location>
        <begin position="45"/>
        <end position="71"/>
    </location>
</feature>
<comment type="caution">
    <text evidence="15">The sequence shown here is derived from an EMBL/GenBank/DDBJ whole genome shotgun (WGS) entry which is preliminary data.</text>
</comment>
<dbReference type="InterPro" id="IPR050440">
    <property type="entry name" value="Laminin/Netrin_ECM"/>
</dbReference>
<dbReference type="PANTHER" id="PTHR10574:SF406">
    <property type="entry name" value="LAMININ SUBUNIT ALPHA 5"/>
    <property type="match status" value="1"/>
</dbReference>
<dbReference type="InterPro" id="IPR000742">
    <property type="entry name" value="EGF"/>
</dbReference>
<evidence type="ECO:0000259" key="14">
    <source>
        <dbReference type="PROSITE" id="PS51225"/>
    </source>
</evidence>
<evidence type="ECO:0000259" key="13">
    <source>
        <dbReference type="PROSITE" id="PS50027"/>
    </source>
</evidence>
<feature type="domain" description="MARVEL" evidence="14">
    <location>
        <begin position="57"/>
        <end position="181"/>
    </location>
</feature>
<keyword evidence="6 11" id="KW-0472">Membrane</keyword>
<feature type="domain" description="Laminin EGF-like" evidence="13">
    <location>
        <begin position="204"/>
        <end position="253"/>
    </location>
</feature>
<evidence type="ECO:0000256" key="4">
    <source>
        <dbReference type="ARBA" id="ARBA00022737"/>
    </source>
</evidence>
<feature type="transmembrane region" description="Helical" evidence="12">
    <location>
        <begin position="175"/>
        <end position="201"/>
    </location>
</feature>
<feature type="transmembrane region" description="Helical" evidence="12">
    <location>
        <begin position="144"/>
        <end position="168"/>
    </location>
</feature>
<keyword evidence="3" id="KW-0732">Signal</keyword>
<gene>
    <name evidence="15" type="ORF">SPHA_6525</name>
</gene>
<proteinExistence type="predicted"/>
<feature type="transmembrane region" description="Helical" evidence="12">
    <location>
        <begin position="110"/>
        <end position="138"/>
    </location>
</feature>
<feature type="disulfide bond" evidence="10">
    <location>
        <begin position="228"/>
        <end position="237"/>
    </location>
</feature>
<dbReference type="Proteomes" id="UP000597762">
    <property type="component" value="Unassembled WGS sequence"/>
</dbReference>
<dbReference type="PROSITE" id="PS51225">
    <property type="entry name" value="MARVEL"/>
    <property type="match status" value="1"/>
</dbReference>
<dbReference type="Gene3D" id="2.10.25.10">
    <property type="entry name" value="Laminin"/>
    <property type="match status" value="2"/>
</dbReference>
<dbReference type="FunFam" id="2.10.25.10:FF:000051">
    <property type="entry name" value="Laminin subunit alpha 4"/>
    <property type="match status" value="1"/>
</dbReference>
<evidence type="ECO:0000256" key="2">
    <source>
        <dbReference type="ARBA" id="ARBA00022692"/>
    </source>
</evidence>
<evidence type="ECO:0000256" key="10">
    <source>
        <dbReference type="PROSITE-ProRule" id="PRU00460"/>
    </source>
</evidence>
<dbReference type="GO" id="GO:0009888">
    <property type="term" value="P:tissue development"/>
    <property type="evidence" value="ECO:0007669"/>
    <property type="project" value="TreeGrafter"/>
</dbReference>
<keyword evidence="9 10" id="KW-0424">Laminin EGF-like domain</keyword>
<dbReference type="SMART" id="SM00181">
    <property type="entry name" value="EGF"/>
    <property type="match status" value="2"/>
</dbReference>
<evidence type="ECO:0000256" key="1">
    <source>
        <dbReference type="ARBA" id="ARBA00004141"/>
    </source>
</evidence>
<dbReference type="SUPFAM" id="SSF57196">
    <property type="entry name" value="EGF/Laminin"/>
    <property type="match status" value="2"/>
</dbReference>
<dbReference type="Pfam" id="PF00053">
    <property type="entry name" value="EGF_laminin"/>
    <property type="match status" value="2"/>
</dbReference>
<evidence type="ECO:0000256" key="9">
    <source>
        <dbReference type="ARBA" id="ARBA00023292"/>
    </source>
</evidence>
<dbReference type="AlphaFoldDB" id="A0A812AY32"/>
<accession>A0A812AY32</accession>
<sequence>MVTRYSNSTEFFSFLFCHFFFFVLSFLFFVLSFLFFVLSFLFFVLSFLFFVLSFLFFVLSFLFFCLVFSIFLSCLFYFFVLSFLFFCLVFSIFFFLFFVFLFLSFLFFFFLVFSIFFVLSFSFFFLVFSIFFVLSFLFFSCLVFFLFFCLVFSIFLSFLFFCLFYFFVFSIFLSFLFFCLFYFFVFSIFLSFLFFSCLFFLSFCKCHLIGTRDGHTACNLDTGHPCYCNSGYGGLFCDRCQPKHYSLEGKCLPCPCTSEIGSFNCRLVNNKPVCNCLNGYAGERCNRCSNGYFKYYRTCAKCICHNNVDPLSPDICDPDIGACRHCLYNTTGFSCEDCLPGFVGDPILHKNCTKPNSSSAPKIPASHSKASLPLSLKVGLPLVILFICIIIGILILQRHRFYHKLQPFWTIELKDDHDSVTLSANDGQEFGGASLSSRAASNHDDMDFYAKHISHQGGMQYSPLRETM</sequence>
<dbReference type="CDD" id="cd00055">
    <property type="entry name" value="EGF_Lam"/>
    <property type="match status" value="2"/>
</dbReference>
<comment type="subcellular location">
    <subcellularLocation>
        <location evidence="1">Membrane</location>
        <topology evidence="1">Multi-pass membrane protein</topology>
    </subcellularLocation>
</comment>
<evidence type="ECO:0000256" key="7">
    <source>
        <dbReference type="ARBA" id="ARBA00023157"/>
    </source>
</evidence>
<dbReference type="PROSITE" id="PS01248">
    <property type="entry name" value="EGF_LAM_1"/>
    <property type="match status" value="1"/>
</dbReference>
<dbReference type="GO" id="GO:0016020">
    <property type="term" value="C:membrane"/>
    <property type="evidence" value="ECO:0007669"/>
    <property type="project" value="UniProtKB-SubCell"/>
</dbReference>
<evidence type="ECO:0000256" key="11">
    <source>
        <dbReference type="PROSITE-ProRule" id="PRU00581"/>
    </source>
</evidence>
<evidence type="ECO:0000313" key="15">
    <source>
        <dbReference type="EMBL" id="CAE1160631.1"/>
    </source>
</evidence>
<dbReference type="SMART" id="SM00180">
    <property type="entry name" value="EGF_Lam"/>
    <property type="match status" value="3"/>
</dbReference>
<feature type="disulfide bond" evidence="10">
    <location>
        <begin position="338"/>
        <end position="352"/>
    </location>
</feature>
<keyword evidence="5 12" id="KW-1133">Transmembrane helix</keyword>
<keyword evidence="8" id="KW-0325">Glycoprotein</keyword>
<keyword evidence="7 10" id="KW-1015">Disulfide bond</keyword>
<feature type="transmembrane region" description="Helical" evidence="12">
    <location>
        <begin position="77"/>
        <end position="103"/>
    </location>
</feature>
<keyword evidence="16" id="KW-1185">Reference proteome</keyword>
<feature type="domain" description="Laminin EGF-like" evidence="13">
    <location>
        <begin position="302"/>
        <end position="354"/>
    </location>
</feature>
<evidence type="ECO:0008006" key="17">
    <source>
        <dbReference type="Google" id="ProtNLM"/>
    </source>
</evidence>
<evidence type="ECO:0000256" key="5">
    <source>
        <dbReference type="ARBA" id="ARBA00022989"/>
    </source>
</evidence>
<evidence type="ECO:0000256" key="6">
    <source>
        <dbReference type="ARBA" id="ARBA00023136"/>
    </source>
</evidence>
<dbReference type="InterPro" id="IPR002049">
    <property type="entry name" value="LE_dom"/>
</dbReference>
<feature type="disulfide bond" evidence="10">
    <location>
        <begin position="326"/>
        <end position="335"/>
    </location>
</feature>
<keyword evidence="2 11" id="KW-0812">Transmembrane</keyword>
<evidence type="ECO:0000256" key="3">
    <source>
        <dbReference type="ARBA" id="ARBA00022729"/>
    </source>
</evidence>
<organism evidence="15 16">
    <name type="scientific">Acanthosepion pharaonis</name>
    <name type="common">Pharaoh cuttlefish</name>
    <name type="synonym">Sepia pharaonis</name>
    <dbReference type="NCBI Taxonomy" id="158019"/>
    <lineage>
        <taxon>Eukaryota</taxon>
        <taxon>Metazoa</taxon>
        <taxon>Spiralia</taxon>
        <taxon>Lophotrochozoa</taxon>
        <taxon>Mollusca</taxon>
        <taxon>Cephalopoda</taxon>
        <taxon>Coleoidea</taxon>
        <taxon>Decapodiformes</taxon>
        <taxon>Sepiida</taxon>
        <taxon>Sepiina</taxon>
        <taxon>Sepiidae</taxon>
        <taxon>Acanthosepion</taxon>
    </lineage>
</organism>
<dbReference type="OrthoDB" id="6159857at2759"/>
<keyword evidence="4" id="KW-0677">Repeat</keyword>
<dbReference type="InterPro" id="IPR008253">
    <property type="entry name" value="Marvel"/>
</dbReference>
<evidence type="ECO:0000256" key="12">
    <source>
        <dbReference type="SAM" id="Phobius"/>
    </source>
</evidence>
<reference evidence="15" key="1">
    <citation type="submission" date="2021-01" db="EMBL/GenBank/DDBJ databases">
        <authorList>
            <person name="Li R."/>
            <person name="Bekaert M."/>
        </authorList>
    </citation>
    <scope>NUCLEOTIDE SEQUENCE</scope>
    <source>
        <strain evidence="15">Farmed</strain>
    </source>
</reference>
<dbReference type="EMBL" id="CAHIKZ030000213">
    <property type="protein sequence ID" value="CAE1160631.1"/>
    <property type="molecule type" value="Genomic_DNA"/>
</dbReference>
<dbReference type="PROSITE" id="PS50027">
    <property type="entry name" value="EGF_LAM_2"/>
    <property type="match status" value="2"/>
</dbReference>
<dbReference type="PANTHER" id="PTHR10574">
    <property type="entry name" value="NETRIN/LAMININ-RELATED"/>
    <property type="match status" value="1"/>
</dbReference>
<feature type="transmembrane region" description="Helical" evidence="12">
    <location>
        <begin position="12"/>
        <end position="38"/>
    </location>
</feature>
<evidence type="ECO:0000256" key="8">
    <source>
        <dbReference type="ARBA" id="ARBA00023180"/>
    </source>
</evidence>
<protein>
    <recommendedName>
        <fullName evidence="17">Laminin EGF-like domain-containing protein</fullName>
    </recommendedName>
</protein>
<evidence type="ECO:0000313" key="16">
    <source>
        <dbReference type="Proteomes" id="UP000597762"/>
    </source>
</evidence>